<dbReference type="AlphaFoldDB" id="A0A7V7PTA6"/>
<name>A0A7V7PTA6_9HYPH</name>
<comment type="caution">
    <text evidence="1">The sequence shown here is derived from an EMBL/GenBank/DDBJ whole genome shotgun (WGS) entry which is preliminary data.</text>
</comment>
<keyword evidence="2" id="KW-1185">Reference proteome</keyword>
<organism evidence="1 2">
    <name type="scientific">Plantimonas leprariae</name>
    <dbReference type="NCBI Taxonomy" id="2615207"/>
    <lineage>
        <taxon>Bacteria</taxon>
        <taxon>Pseudomonadati</taxon>
        <taxon>Pseudomonadota</taxon>
        <taxon>Alphaproteobacteria</taxon>
        <taxon>Hyphomicrobiales</taxon>
        <taxon>Aurantimonadaceae</taxon>
        <taxon>Plantimonas</taxon>
    </lineage>
</organism>
<dbReference type="Proteomes" id="UP000432089">
    <property type="component" value="Unassembled WGS sequence"/>
</dbReference>
<proteinExistence type="predicted"/>
<gene>
    <name evidence="1" type="ORF">F6X38_02055</name>
</gene>
<evidence type="ECO:0000313" key="1">
    <source>
        <dbReference type="EMBL" id="KAB0682886.1"/>
    </source>
</evidence>
<sequence length="79" mass="8627">MTLEALQPAAPLRTPRDCCIITGHRRETFSGSRLAEKAAHRYLSDGSGRMLPDITIHRKAACPTTIGDPVDAKTPQREA</sequence>
<dbReference type="RefSeq" id="WP_150967859.1">
    <property type="nucleotide sequence ID" value="NZ_VZDO01000001.1"/>
</dbReference>
<evidence type="ECO:0000313" key="2">
    <source>
        <dbReference type="Proteomes" id="UP000432089"/>
    </source>
</evidence>
<dbReference type="EMBL" id="VZDO01000001">
    <property type="protein sequence ID" value="KAB0682886.1"/>
    <property type="molecule type" value="Genomic_DNA"/>
</dbReference>
<protein>
    <submittedName>
        <fullName evidence="1">Uncharacterized protein</fullName>
    </submittedName>
</protein>
<accession>A0A7V7PTA6</accession>
<reference evidence="1 2" key="1">
    <citation type="submission" date="2019-09" db="EMBL/GenBank/DDBJ databases">
        <title>YIM 132180 draft genome.</title>
        <authorList>
            <person name="Zhang K."/>
        </authorList>
    </citation>
    <scope>NUCLEOTIDE SEQUENCE [LARGE SCALE GENOMIC DNA]</scope>
    <source>
        <strain evidence="1 2">YIM 132180</strain>
    </source>
</reference>